<name>A0ABS5ZSQ3_9PROT</name>
<protein>
    <submittedName>
        <fullName evidence="1">DUF4338 domain-containing protein</fullName>
    </submittedName>
</protein>
<dbReference type="InterPro" id="IPR025639">
    <property type="entry name" value="DruA"/>
</dbReference>
<sequence length="302" mass="34301">MTKKAPDYHFCGQALSAAECQLIQGLTRQYGRLSRHVLAQTICELLGWQRPNGNLKAAECRILLEQMQDEGWIHLPALRAGRPRGRRTSTSAMPVPLSEMPTALAALQPIQLQRVETPAQRQLWRDLIAQHHYLGHKVPFGAHLRYLIQGTPHPDALHSPGVLGCLQFSSPAWRMRARDAWIGWDDATRAKRLQQVICNSRFLILPQVQVKNLASHVLALALRTVTRDWEAVYGLRPYLVETLVDPVRFTGHCYRAANWIDVGLTTGRGRQDRQHALHDAHPKRIFLYPLTPNAQQKLRQST</sequence>
<reference evidence="1 2" key="1">
    <citation type="journal article" date="2021" name="ISME J.">
        <title>Genomic evolution of the class Acidithiobacillia: deep-branching Proteobacteria living in extreme acidic conditions.</title>
        <authorList>
            <person name="Moya-Beltran A."/>
            <person name="Beard S."/>
            <person name="Rojas-Villalobos C."/>
            <person name="Issotta F."/>
            <person name="Gallardo Y."/>
            <person name="Ulloa R."/>
            <person name="Giaveno A."/>
            <person name="Degli Esposti M."/>
            <person name="Johnson D.B."/>
            <person name="Quatrini R."/>
        </authorList>
    </citation>
    <scope>NUCLEOTIDE SEQUENCE [LARGE SCALE GENOMIC DNA]</scope>
    <source>
        <strain evidence="1 2">ATCC 19703</strain>
    </source>
</reference>
<dbReference type="EMBL" id="JABELD010000067">
    <property type="protein sequence ID" value="MBU2738989.1"/>
    <property type="molecule type" value="Genomic_DNA"/>
</dbReference>
<comment type="caution">
    <text evidence="1">The sequence shown here is derived from an EMBL/GenBank/DDBJ whole genome shotgun (WGS) entry which is preliminary data.</text>
</comment>
<dbReference type="Proteomes" id="UP001197028">
    <property type="component" value="Unassembled WGS sequence"/>
</dbReference>
<organism evidence="1 2">
    <name type="scientific">Acidithiobacillus concretivorus</name>
    <dbReference type="NCBI Taxonomy" id="3063952"/>
    <lineage>
        <taxon>Bacteria</taxon>
        <taxon>Pseudomonadati</taxon>
        <taxon>Pseudomonadota</taxon>
        <taxon>Acidithiobacillia</taxon>
        <taxon>Acidithiobacillales</taxon>
        <taxon>Acidithiobacillaceae</taxon>
        <taxon>Acidithiobacillus</taxon>
    </lineage>
</organism>
<dbReference type="Pfam" id="PF14236">
    <property type="entry name" value="DruA"/>
    <property type="match status" value="1"/>
</dbReference>
<accession>A0ABS5ZSQ3</accession>
<gene>
    <name evidence="1" type="ORF">HJG40_09375</name>
</gene>
<evidence type="ECO:0000313" key="2">
    <source>
        <dbReference type="Proteomes" id="UP001197028"/>
    </source>
</evidence>
<dbReference type="RefSeq" id="WP_215863937.1">
    <property type="nucleotide sequence ID" value="NZ_JABELD010000067.1"/>
</dbReference>
<evidence type="ECO:0000313" key="1">
    <source>
        <dbReference type="EMBL" id="MBU2738989.1"/>
    </source>
</evidence>
<keyword evidence="2" id="KW-1185">Reference proteome</keyword>
<proteinExistence type="predicted"/>